<name>A0A1G6SGZ5_9BRAD</name>
<dbReference type="EMBL" id="FMZW01000008">
    <property type="protein sequence ID" value="SDD15911.1"/>
    <property type="molecule type" value="Genomic_DNA"/>
</dbReference>
<organism evidence="2 3">
    <name type="scientific">Bradyrhizobium brasilense</name>
    <dbReference type="NCBI Taxonomy" id="1419277"/>
    <lineage>
        <taxon>Bacteria</taxon>
        <taxon>Pseudomonadati</taxon>
        <taxon>Pseudomonadota</taxon>
        <taxon>Alphaproteobacteria</taxon>
        <taxon>Hyphomicrobiales</taxon>
        <taxon>Nitrobacteraceae</taxon>
        <taxon>Bradyrhizobium</taxon>
    </lineage>
</organism>
<evidence type="ECO:0000313" key="2">
    <source>
        <dbReference type="EMBL" id="SDD15911.1"/>
    </source>
</evidence>
<feature type="region of interest" description="Disordered" evidence="1">
    <location>
        <begin position="41"/>
        <end position="62"/>
    </location>
</feature>
<evidence type="ECO:0008006" key="4">
    <source>
        <dbReference type="Google" id="ProtNLM"/>
    </source>
</evidence>
<gene>
    <name evidence="2" type="ORF">SAMN05216337_100892</name>
</gene>
<sequence>MTYLILARDGTSRIVLKRDSEDAAEKKARELKEMGWFEVEVREDKTAPGTSAPPVDRPPTLQ</sequence>
<evidence type="ECO:0000256" key="1">
    <source>
        <dbReference type="SAM" id="MobiDB-lite"/>
    </source>
</evidence>
<evidence type="ECO:0000313" key="3">
    <source>
        <dbReference type="Proteomes" id="UP000199245"/>
    </source>
</evidence>
<dbReference type="Proteomes" id="UP000199245">
    <property type="component" value="Unassembled WGS sequence"/>
</dbReference>
<dbReference type="AlphaFoldDB" id="A0A1G6SGZ5"/>
<dbReference type="RefSeq" id="WP_092082291.1">
    <property type="nucleotide sequence ID" value="NZ_FMZW01000008.1"/>
</dbReference>
<accession>A0A1G6SGZ5</accession>
<reference evidence="2 3" key="1">
    <citation type="submission" date="2016-10" db="EMBL/GenBank/DDBJ databases">
        <authorList>
            <person name="de Groot N.N."/>
        </authorList>
    </citation>
    <scope>NUCLEOTIDE SEQUENCE [LARGE SCALE GENOMIC DNA]</scope>
    <source>
        <strain evidence="2 3">R5</strain>
    </source>
</reference>
<protein>
    <recommendedName>
        <fullName evidence="4">DUF2188 domain-containing protein</fullName>
    </recommendedName>
</protein>
<proteinExistence type="predicted"/>